<keyword evidence="2" id="KW-1185">Reference proteome</keyword>
<comment type="caution">
    <text evidence="1">The sequence shown here is derived from an EMBL/GenBank/DDBJ whole genome shotgun (WGS) entry which is preliminary data.</text>
</comment>
<name>A0A9P4XIL6_9HYPO</name>
<organism evidence="1 2">
    <name type="scientific">Trichoderma lentiforme</name>
    <dbReference type="NCBI Taxonomy" id="1567552"/>
    <lineage>
        <taxon>Eukaryota</taxon>
        <taxon>Fungi</taxon>
        <taxon>Dikarya</taxon>
        <taxon>Ascomycota</taxon>
        <taxon>Pezizomycotina</taxon>
        <taxon>Sordariomycetes</taxon>
        <taxon>Hypocreomycetidae</taxon>
        <taxon>Hypocreales</taxon>
        <taxon>Hypocreaceae</taxon>
        <taxon>Trichoderma</taxon>
    </lineage>
</organism>
<dbReference type="Proteomes" id="UP000801864">
    <property type="component" value="Unassembled WGS sequence"/>
</dbReference>
<evidence type="ECO:0000313" key="2">
    <source>
        <dbReference type="Proteomes" id="UP000801864"/>
    </source>
</evidence>
<dbReference type="AlphaFoldDB" id="A0A9P4XIL6"/>
<dbReference type="EMBL" id="QLNT01000007">
    <property type="protein sequence ID" value="KAF3073074.1"/>
    <property type="molecule type" value="Genomic_DNA"/>
</dbReference>
<accession>A0A9P4XIL6</accession>
<proteinExistence type="predicted"/>
<gene>
    <name evidence="1" type="ORF">CFAM422_004965</name>
</gene>
<reference evidence="1 2" key="1">
    <citation type="submission" date="2018-06" db="EMBL/GenBank/DDBJ databases">
        <title>Genome analysis of cellulolytic fungus Trichoderma lentiforme CFAM-422.</title>
        <authorList>
            <person name="Steindorff A.S."/>
            <person name="Formighieri E.F."/>
            <person name="Midorikawa G.E.O."/>
            <person name="Tamietti M.S."/>
            <person name="Ramos E.Z."/>
            <person name="Silva A.S."/>
            <person name="Bon E.P.S."/>
            <person name="Mendes T.D."/>
            <person name="Damaso M.C.T."/>
            <person name="Favaro L.C.L."/>
        </authorList>
    </citation>
    <scope>NUCLEOTIDE SEQUENCE [LARGE SCALE GENOMIC DNA]</scope>
    <source>
        <strain evidence="1 2">CFAM-422</strain>
    </source>
</reference>
<protein>
    <submittedName>
        <fullName evidence="1">Uncharacterized protein</fullName>
    </submittedName>
</protein>
<sequence>MHFNAKTILQIYGQLNRLGQKNTVKWHNLKIKNSFHDHQERVLLTEWSRQLSAETSLPDWISGALREIVLFELMKAHMNHPFNRYAWLVFYDRDGPKMEYYTQEVVKLGHACSALARLVMKTDRAQYWRENDEFLVVAMLEMTQDMSLEELETWLICEEQVLPRNMEAKLQRFIMIVKWDEVKRQKTKVLKDQVEARKTQYQS</sequence>
<evidence type="ECO:0000313" key="1">
    <source>
        <dbReference type="EMBL" id="KAF3073074.1"/>
    </source>
</evidence>